<comment type="caution">
    <text evidence="1">The sequence shown here is derived from an EMBL/GenBank/DDBJ whole genome shotgun (WGS) entry which is preliminary data.</text>
</comment>
<evidence type="ECO:0000313" key="1">
    <source>
        <dbReference type="EMBL" id="CAJ2673818.1"/>
    </source>
</evidence>
<evidence type="ECO:0000313" key="2">
    <source>
        <dbReference type="Proteomes" id="UP001177021"/>
    </source>
</evidence>
<organism evidence="1 2">
    <name type="scientific">Trifolium pratense</name>
    <name type="common">Red clover</name>
    <dbReference type="NCBI Taxonomy" id="57577"/>
    <lineage>
        <taxon>Eukaryota</taxon>
        <taxon>Viridiplantae</taxon>
        <taxon>Streptophyta</taxon>
        <taxon>Embryophyta</taxon>
        <taxon>Tracheophyta</taxon>
        <taxon>Spermatophyta</taxon>
        <taxon>Magnoliopsida</taxon>
        <taxon>eudicotyledons</taxon>
        <taxon>Gunneridae</taxon>
        <taxon>Pentapetalae</taxon>
        <taxon>rosids</taxon>
        <taxon>fabids</taxon>
        <taxon>Fabales</taxon>
        <taxon>Fabaceae</taxon>
        <taxon>Papilionoideae</taxon>
        <taxon>50 kb inversion clade</taxon>
        <taxon>NPAAA clade</taxon>
        <taxon>Hologalegina</taxon>
        <taxon>IRL clade</taxon>
        <taxon>Trifolieae</taxon>
        <taxon>Trifolium</taxon>
    </lineage>
</organism>
<accession>A0ACB0LZK2</accession>
<name>A0ACB0LZK2_TRIPR</name>
<sequence length="98" mass="11228">MHTTTSMPTFSRKRKSFSLSIHLHLQKLEIKERKSESTDSSPSCSSSVKKAKIHMASKRTALDLNWPPILDEKLLRVFIRCQEGSIPPQRCAQHNILK</sequence>
<keyword evidence="2" id="KW-1185">Reference proteome</keyword>
<protein>
    <submittedName>
        <fullName evidence="1">Uncharacterized protein</fullName>
    </submittedName>
</protein>
<reference evidence="1" key="1">
    <citation type="submission" date="2023-10" db="EMBL/GenBank/DDBJ databases">
        <authorList>
            <person name="Rodriguez Cubillos JULIANA M."/>
            <person name="De Vega J."/>
        </authorList>
    </citation>
    <scope>NUCLEOTIDE SEQUENCE</scope>
</reference>
<proteinExistence type="predicted"/>
<gene>
    <name evidence="1" type="ORF">MILVUS5_LOCUS37230</name>
</gene>
<dbReference type="Proteomes" id="UP001177021">
    <property type="component" value="Unassembled WGS sequence"/>
</dbReference>
<dbReference type="EMBL" id="CASHSV030000716">
    <property type="protein sequence ID" value="CAJ2673818.1"/>
    <property type="molecule type" value="Genomic_DNA"/>
</dbReference>